<accession>A0A812NI87</accession>
<protein>
    <recommendedName>
        <fullName evidence="2">Apple domain-containing protein</fullName>
    </recommendedName>
</protein>
<comment type="caution">
    <text evidence="3">The sequence shown here is derived from an EMBL/GenBank/DDBJ whole genome shotgun (WGS) entry which is preliminary data.</text>
</comment>
<gene>
    <name evidence="3" type="ORF">SNEC2469_LOCUS7619</name>
</gene>
<organism evidence="3 4">
    <name type="scientific">Symbiodinium necroappetens</name>
    <dbReference type="NCBI Taxonomy" id="1628268"/>
    <lineage>
        <taxon>Eukaryota</taxon>
        <taxon>Sar</taxon>
        <taxon>Alveolata</taxon>
        <taxon>Dinophyceae</taxon>
        <taxon>Suessiales</taxon>
        <taxon>Symbiodiniaceae</taxon>
        <taxon>Symbiodinium</taxon>
    </lineage>
</organism>
<dbReference type="EMBL" id="CAJNJA010012868">
    <property type="protein sequence ID" value="CAE7306980.1"/>
    <property type="molecule type" value="Genomic_DNA"/>
</dbReference>
<dbReference type="OrthoDB" id="3222at2759"/>
<evidence type="ECO:0000313" key="4">
    <source>
        <dbReference type="Proteomes" id="UP000601435"/>
    </source>
</evidence>
<dbReference type="Proteomes" id="UP000601435">
    <property type="component" value="Unassembled WGS sequence"/>
</dbReference>
<keyword evidence="1" id="KW-0732">Signal</keyword>
<dbReference type="PROSITE" id="PS50948">
    <property type="entry name" value="PAN"/>
    <property type="match status" value="1"/>
</dbReference>
<dbReference type="InterPro" id="IPR003609">
    <property type="entry name" value="Pan_app"/>
</dbReference>
<reference evidence="3" key="1">
    <citation type="submission" date="2021-02" db="EMBL/GenBank/DDBJ databases">
        <authorList>
            <person name="Dougan E. K."/>
            <person name="Rhodes N."/>
            <person name="Thang M."/>
            <person name="Chan C."/>
        </authorList>
    </citation>
    <scope>NUCLEOTIDE SEQUENCE</scope>
</reference>
<dbReference type="AlphaFoldDB" id="A0A812NI87"/>
<feature type="chain" id="PRO_5032488890" description="Apple domain-containing protein" evidence="1">
    <location>
        <begin position="19"/>
        <end position="403"/>
    </location>
</feature>
<feature type="domain" description="Apple" evidence="2">
    <location>
        <begin position="319"/>
        <end position="381"/>
    </location>
</feature>
<keyword evidence="4" id="KW-1185">Reference proteome</keyword>
<proteinExistence type="predicted"/>
<evidence type="ECO:0000313" key="3">
    <source>
        <dbReference type="EMBL" id="CAE7306980.1"/>
    </source>
</evidence>
<name>A0A812NI87_9DINO</name>
<evidence type="ECO:0000259" key="2">
    <source>
        <dbReference type="PROSITE" id="PS50948"/>
    </source>
</evidence>
<evidence type="ECO:0000256" key="1">
    <source>
        <dbReference type="SAM" id="SignalP"/>
    </source>
</evidence>
<sequence length="403" mass="44182">MAVRDGILFAFLLVRAWSETFSVAPVRTSEWCMRGYAICTYTLSCPADYELECQSLGCEASEKVCTDIGAHFRPAEWNGHCEDWPGDVDTRYECCECVGSEPVPEITAPTTSGSVCQESDADCPSSLNSNCCKDELSCPEGYELSSAVPLCGVTHCDQLGPAYAASEIIYRSDLCRRQYLDVYPEDRTLCKTCEKMAPGGASTQEPSSTSTPAPTAAVWEHVGDPGKSACRGMNSNDNNDTYYEVHDGVTELEACQSKCVEQLPSFKGIEFSYGRCEIWTRPHGIFAWAELNISEFTCMRFGWPTQRLLPVDGGFGRACRGDFPTENSQSFYDVVVAETLEECKAACSAALVCYGIEFSLGRCEIWKRHVGASIALANFTCLAYQEHGHGSMEAVDQPSIVLP</sequence>
<feature type="signal peptide" evidence="1">
    <location>
        <begin position="1"/>
        <end position="18"/>
    </location>
</feature>